<dbReference type="Pfam" id="PF03466">
    <property type="entry name" value="LysR_substrate"/>
    <property type="match status" value="1"/>
</dbReference>
<dbReference type="RefSeq" id="WP_243245459.1">
    <property type="nucleotide sequence ID" value="NZ_LOHG01000004.1"/>
</dbReference>
<evidence type="ECO:0000256" key="2">
    <source>
        <dbReference type="ARBA" id="ARBA00023015"/>
    </source>
</evidence>
<dbReference type="InterPro" id="IPR058163">
    <property type="entry name" value="LysR-type_TF_proteobact-type"/>
</dbReference>
<evidence type="ECO:0000313" key="6">
    <source>
        <dbReference type="EMBL" id="MCI8209497.1"/>
    </source>
</evidence>
<evidence type="ECO:0000313" key="7">
    <source>
        <dbReference type="Proteomes" id="UP001320513"/>
    </source>
</evidence>
<dbReference type="Gene3D" id="3.40.190.290">
    <property type="match status" value="1"/>
</dbReference>
<feature type="domain" description="HTH lysR-type" evidence="5">
    <location>
        <begin position="1"/>
        <end position="59"/>
    </location>
</feature>
<evidence type="ECO:0000256" key="4">
    <source>
        <dbReference type="ARBA" id="ARBA00023163"/>
    </source>
</evidence>
<dbReference type="InterPro" id="IPR036390">
    <property type="entry name" value="WH_DNA-bd_sf"/>
</dbReference>
<gene>
    <name evidence="6" type="ORF">AUC61_08115</name>
</gene>
<dbReference type="EMBL" id="LOHG01000004">
    <property type="protein sequence ID" value="MCI8209497.1"/>
    <property type="molecule type" value="Genomic_DNA"/>
</dbReference>
<dbReference type="InterPro" id="IPR036388">
    <property type="entry name" value="WH-like_DNA-bd_sf"/>
</dbReference>
<dbReference type="SUPFAM" id="SSF46785">
    <property type="entry name" value="Winged helix' DNA-binding domain"/>
    <property type="match status" value="1"/>
</dbReference>
<dbReference type="Proteomes" id="UP001320513">
    <property type="component" value="Unassembled WGS sequence"/>
</dbReference>
<name>A0ABS9ZH14_9PSED</name>
<proteinExistence type="inferred from homology"/>
<dbReference type="SUPFAM" id="SSF53850">
    <property type="entry name" value="Periplasmic binding protein-like II"/>
    <property type="match status" value="1"/>
</dbReference>
<reference evidence="6 7" key="1">
    <citation type="submission" date="2015-12" db="EMBL/GenBank/DDBJ databases">
        <title>Phylogenomics in the description of a new species in the Pseudomonas syringae group.</title>
        <authorList>
            <person name="Busquets A."/>
            <person name="Gomila M."/>
            <person name="Beiki F."/>
            <person name="Rahimian H."/>
            <person name="Mulet M."/>
            <person name="Sanchez D."/>
            <person name="Garcia-Valdes E."/>
            <person name="Lalucat J."/>
        </authorList>
    </citation>
    <scope>NUCLEOTIDE SEQUENCE [LARGE SCALE GENOMIC DNA]</scope>
    <source>
        <strain evidence="6 7">S25</strain>
    </source>
</reference>
<keyword evidence="3" id="KW-0238">DNA-binding</keyword>
<keyword evidence="4" id="KW-0804">Transcription</keyword>
<dbReference type="CDD" id="cd08422">
    <property type="entry name" value="PBP2_CrgA_like"/>
    <property type="match status" value="1"/>
</dbReference>
<comment type="caution">
    <text evidence="6">The sequence shown here is derived from an EMBL/GenBank/DDBJ whole genome shotgun (WGS) entry which is preliminary data.</text>
</comment>
<sequence length="307" mass="34284">MSEIDDLAAFAVLIDAGSFTSAAARLGCSKGYLSKRISQLEQGYGVMLLHRSTRSLSLTSAGAALLPQGQQLLASMERARNIVELMRDDMVGQVRVTAPVSLGETFFEGLLMEFSAQYPQVKVELELNNAFRDLRRDGFDLAIRSHVASDERLVAKPLLAMQELTCASSAYLQLHGQPKTPHELLAHSCLLNSHYSGRNEWLYHQNHELTRVQVNGTFASNHYGLLKKAALVGAGIARLPSYMVHAEINDGRLHWLFRDYQTSISPLFLVHPYEGELPKRMQVLADYLLGWFQRSSAALERLGVREE</sequence>
<evidence type="ECO:0000259" key="5">
    <source>
        <dbReference type="PROSITE" id="PS50931"/>
    </source>
</evidence>
<dbReference type="PROSITE" id="PS50931">
    <property type="entry name" value="HTH_LYSR"/>
    <property type="match status" value="1"/>
</dbReference>
<keyword evidence="2" id="KW-0805">Transcription regulation</keyword>
<dbReference type="PANTHER" id="PTHR30537">
    <property type="entry name" value="HTH-TYPE TRANSCRIPTIONAL REGULATOR"/>
    <property type="match status" value="1"/>
</dbReference>
<organism evidence="6 7">
    <name type="scientific">Pseudomonas maioricensis</name>
    <dbReference type="NCBI Taxonomy" id="1766623"/>
    <lineage>
        <taxon>Bacteria</taxon>
        <taxon>Pseudomonadati</taxon>
        <taxon>Pseudomonadota</taxon>
        <taxon>Gammaproteobacteria</taxon>
        <taxon>Pseudomonadales</taxon>
        <taxon>Pseudomonadaceae</taxon>
        <taxon>Pseudomonas</taxon>
    </lineage>
</organism>
<dbReference type="PANTHER" id="PTHR30537:SF10">
    <property type="entry name" value="TRANSCRIPTIONAL REGULATOR-RELATED"/>
    <property type="match status" value="1"/>
</dbReference>
<accession>A0ABS9ZH14</accession>
<keyword evidence="7" id="KW-1185">Reference proteome</keyword>
<comment type="similarity">
    <text evidence="1">Belongs to the LysR transcriptional regulatory family.</text>
</comment>
<protein>
    <submittedName>
        <fullName evidence="6">LysR family transcriptional regulator</fullName>
    </submittedName>
</protein>
<dbReference type="Gene3D" id="1.10.10.10">
    <property type="entry name" value="Winged helix-like DNA-binding domain superfamily/Winged helix DNA-binding domain"/>
    <property type="match status" value="1"/>
</dbReference>
<dbReference type="InterPro" id="IPR005119">
    <property type="entry name" value="LysR_subst-bd"/>
</dbReference>
<evidence type="ECO:0000256" key="1">
    <source>
        <dbReference type="ARBA" id="ARBA00009437"/>
    </source>
</evidence>
<dbReference type="Pfam" id="PF00126">
    <property type="entry name" value="HTH_1"/>
    <property type="match status" value="1"/>
</dbReference>
<dbReference type="InterPro" id="IPR000847">
    <property type="entry name" value="LysR_HTH_N"/>
</dbReference>
<evidence type="ECO:0000256" key="3">
    <source>
        <dbReference type="ARBA" id="ARBA00023125"/>
    </source>
</evidence>